<evidence type="ECO:0000259" key="2">
    <source>
        <dbReference type="SMART" id="SM00943"/>
    </source>
</evidence>
<dbReference type="Pfam" id="PF09250">
    <property type="entry name" value="Prim-Pol"/>
    <property type="match status" value="1"/>
</dbReference>
<evidence type="ECO:0000313" key="4">
    <source>
        <dbReference type="Proteomes" id="UP000664857"/>
    </source>
</evidence>
<dbReference type="Pfam" id="PF08708">
    <property type="entry name" value="PriCT_1"/>
    <property type="match status" value="1"/>
</dbReference>
<organism evidence="3 4">
    <name type="scientific">Candidatus Vagococcus giribetii</name>
    <dbReference type="NCBI Taxonomy" id="2230876"/>
    <lineage>
        <taxon>Bacteria</taxon>
        <taxon>Bacillati</taxon>
        <taxon>Bacillota</taxon>
        <taxon>Bacilli</taxon>
        <taxon>Lactobacillales</taxon>
        <taxon>Enterococcaceae</taxon>
        <taxon>Vagococcus</taxon>
    </lineage>
</organism>
<evidence type="ECO:0000313" key="3">
    <source>
        <dbReference type="EMBL" id="MBO0475562.1"/>
    </source>
</evidence>
<dbReference type="SMART" id="SM00943">
    <property type="entry name" value="Prim-Pol"/>
    <property type="match status" value="1"/>
</dbReference>
<dbReference type="RefSeq" id="WP_206964198.1">
    <property type="nucleotide sequence ID" value="NZ_JAFLVX010000003.1"/>
</dbReference>
<comment type="caution">
    <text evidence="3">The sequence shown here is derived from an EMBL/GenBank/DDBJ whole genome shotgun (WGS) entry which is preliminary data.</text>
</comment>
<dbReference type="Proteomes" id="UP000664857">
    <property type="component" value="Unassembled WGS sequence"/>
</dbReference>
<dbReference type="SMART" id="SM00942">
    <property type="entry name" value="PriCT_1"/>
    <property type="match status" value="1"/>
</dbReference>
<feature type="domain" description="DNA primase/polymerase bifunctional N-terminal" evidence="2">
    <location>
        <begin position="10"/>
        <end position="174"/>
    </location>
</feature>
<evidence type="ECO:0000259" key="1">
    <source>
        <dbReference type="SMART" id="SM00942"/>
    </source>
</evidence>
<reference evidence="3 4" key="1">
    <citation type="submission" date="2021-03" db="EMBL/GenBank/DDBJ databases">
        <title>Enterococcal diversity collection.</title>
        <authorList>
            <person name="Gilmore M.S."/>
            <person name="Schwartzman J."/>
            <person name="Van Tyne D."/>
            <person name="Martin M."/>
            <person name="Earl A.M."/>
            <person name="Manson A.L."/>
            <person name="Straub T."/>
            <person name="Salamzade R."/>
            <person name="Saavedra J."/>
            <person name="Lebreton F."/>
            <person name="Prichula J."/>
            <person name="Schaufler K."/>
            <person name="Gaca A."/>
            <person name="Sgardioli B."/>
            <person name="Wagenaar J."/>
            <person name="Strong T."/>
        </authorList>
    </citation>
    <scope>NUCLEOTIDE SEQUENCE [LARGE SCALE GENOMIC DNA]</scope>
    <source>
        <strain evidence="3 4">DIV0080</strain>
    </source>
</reference>
<feature type="domain" description="Primase C-terminal 1" evidence="1">
    <location>
        <begin position="212"/>
        <end position="277"/>
    </location>
</feature>
<name>A0ABS3HQR1_9ENTE</name>
<accession>A0ABS3HQR1</accession>
<dbReference type="EMBL" id="JAFLVX010000003">
    <property type="protein sequence ID" value="MBO0475562.1"/>
    <property type="molecule type" value="Genomic_DNA"/>
</dbReference>
<sequence>MEEFSTLDIALKYAELGFPVLPLVKNTKIPVKSDNFSNGFKSATTDQSIIADYWLSSEQAISSNIGIRTGKESGLVVLDIDIHEKDGYKTLETLENHFEKLPDTLRVKTASGGLHIYFKYPDNLTIERQINKFNGIDIIAENSYIVAAPSKIDKNSYRRVSGNITELAELPQFLLDTLATSTDNQSQQNFKMPENASVNTRKVKYTATFLKDMVSGAKEGNRNDFLMRFVSKCLALGTDLETIYTLLLVVNENFVDIPLAEKEVNTIFKSMVKKETRREVII</sequence>
<dbReference type="Gene3D" id="3.30.2250.10">
    <property type="entry name" value="Bifunctional DNA primase/polymerase domain"/>
    <property type="match status" value="1"/>
</dbReference>
<gene>
    <name evidence="3" type="ORF">DOK76_00685</name>
</gene>
<proteinExistence type="predicted"/>
<keyword evidence="4" id="KW-1185">Reference proteome</keyword>
<dbReference type="CDD" id="cd04859">
    <property type="entry name" value="Prim_Pol"/>
    <property type="match status" value="1"/>
</dbReference>
<dbReference type="SUPFAM" id="SSF56747">
    <property type="entry name" value="Prim-pol domain"/>
    <property type="match status" value="1"/>
</dbReference>
<dbReference type="InterPro" id="IPR014820">
    <property type="entry name" value="PriCT_1"/>
</dbReference>
<dbReference type="InterPro" id="IPR015330">
    <property type="entry name" value="DNA_primase/pol_bifunc_N"/>
</dbReference>
<protein>
    <submittedName>
        <fullName evidence="3">Bifunctional DNA primase/polymerase</fullName>
    </submittedName>
</protein>